<evidence type="ECO:0000313" key="2">
    <source>
        <dbReference type="Proteomes" id="UP000807025"/>
    </source>
</evidence>
<dbReference type="OrthoDB" id="3357408at2759"/>
<dbReference type="Proteomes" id="UP000807025">
    <property type="component" value="Unassembled WGS sequence"/>
</dbReference>
<evidence type="ECO:0000313" key="1">
    <source>
        <dbReference type="EMBL" id="KAF9493942.1"/>
    </source>
</evidence>
<name>A0A9P6D7C1_PLEER</name>
<dbReference type="EMBL" id="MU154579">
    <property type="protein sequence ID" value="KAF9493942.1"/>
    <property type="molecule type" value="Genomic_DNA"/>
</dbReference>
<accession>A0A9P6D7C1</accession>
<protein>
    <submittedName>
        <fullName evidence="1">Uncharacterized protein</fullName>
    </submittedName>
</protein>
<gene>
    <name evidence="1" type="ORF">BDN71DRAFT_1449593</name>
</gene>
<dbReference type="AlphaFoldDB" id="A0A9P6D7C1"/>
<organism evidence="1 2">
    <name type="scientific">Pleurotus eryngii</name>
    <name type="common">Boletus of the steppes</name>
    <dbReference type="NCBI Taxonomy" id="5323"/>
    <lineage>
        <taxon>Eukaryota</taxon>
        <taxon>Fungi</taxon>
        <taxon>Dikarya</taxon>
        <taxon>Basidiomycota</taxon>
        <taxon>Agaricomycotina</taxon>
        <taxon>Agaricomycetes</taxon>
        <taxon>Agaricomycetidae</taxon>
        <taxon>Agaricales</taxon>
        <taxon>Pleurotineae</taxon>
        <taxon>Pleurotaceae</taxon>
        <taxon>Pleurotus</taxon>
    </lineage>
</organism>
<sequence>MGLSLGTISISLATNIIVTGLTAGRLRWGGRQTAAILGPHHLDKYTRATSVIAVPHSLRD</sequence>
<comment type="caution">
    <text evidence="1">The sequence shown here is derived from an EMBL/GenBank/DDBJ whole genome shotgun (WGS) entry which is preliminary data.</text>
</comment>
<reference evidence="1" key="1">
    <citation type="submission" date="2020-11" db="EMBL/GenBank/DDBJ databases">
        <authorList>
            <consortium name="DOE Joint Genome Institute"/>
            <person name="Ahrendt S."/>
            <person name="Riley R."/>
            <person name="Andreopoulos W."/>
            <person name="Labutti K."/>
            <person name="Pangilinan J."/>
            <person name="Ruiz-Duenas F.J."/>
            <person name="Barrasa J.M."/>
            <person name="Sanchez-Garcia M."/>
            <person name="Camarero S."/>
            <person name="Miyauchi S."/>
            <person name="Serrano A."/>
            <person name="Linde D."/>
            <person name="Babiker R."/>
            <person name="Drula E."/>
            <person name="Ayuso-Fernandez I."/>
            <person name="Pacheco R."/>
            <person name="Padilla G."/>
            <person name="Ferreira P."/>
            <person name="Barriuso J."/>
            <person name="Kellner H."/>
            <person name="Castanera R."/>
            <person name="Alfaro M."/>
            <person name="Ramirez L."/>
            <person name="Pisabarro A.G."/>
            <person name="Kuo A."/>
            <person name="Tritt A."/>
            <person name="Lipzen A."/>
            <person name="He G."/>
            <person name="Yan M."/>
            <person name="Ng V."/>
            <person name="Cullen D."/>
            <person name="Martin F."/>
            <person name="Rosso M.-N."/>
            <person name="Henrissat B."/>
            <person name="Hibbett D."/>
            <person name="Martinez A.T."/>
            <person name="Grigoriev I.V."/>
        </authorList>
    </citation>
    <scope>NUCLEOTIDE SEQUENCE</scope>
    <source>
        <strain evidence="1">ATCC 90797</strain>
    </source>
</reference>
<keyword evidence="2" id="KW-1185">Reference proteome</keyword>
<proteinExistence type="predicted"/>